<feature type="compositionally biased region" description="Polar residues" evidence="1">
    <location>
        <begin position="534"/>
        <end position="544"/>
    </location>
</feature>
<sequence>MDSAYCLRILFALFPAYVICLGNYEGSMPTANLQRVSAHTFPVIGPEVKQMGNWNDPAYSSAGLPHSQGTHGSYDNEHKESLFAGSNVKSDSKDCQTSAESDNQDHHMISYKPSASDPKYDLSGFGQPSVQYESHTVTDAFKNVQPGSRLASTSSQSEFALMRSLKVPEPNPLKPSRGESSYEVTKTAGSNEMFVVKPPKNTHGLMEFNSEVTRNLLARGPNAGSNSISSPVSHQYSSSEGSQSTSKLQTASSSYGPLLKGIPGYSSMDPRKTSHDGLQYTEAKPSVVSSGPIFVVQGGGNAQDLGGYSGHPDSVKPLGVPSHVDPYQASQIFRDTRLTASSRGKSWNEPLHYSMSGTQYNPSREPRKPSKNDCRDNDARSSIDSSGGILLEASERAQRNALPPHYESTRPKFQQTYNIHGQPNQVFEPMYPSRSGAQHDVTKSSIASSRAILMIQAPANVHDGAEANKPQVHTSSPERKVPFAPGQTAHDRQPFQMNQNSRNVQPATSTYASSSQTGYQPFSSLKRTPYKPSTVLSRPSTSKLGFSATNEINTVHVRLNKPPTSSFGSFQNQWASGGFSSGVFQSSLPPSYPGQRPGQNEQKPVSSSARYPEGVQSQFTVNTDGTRLITAIPSEFGQGAIRRMSPTLSSSYRQAEQNQHRVNSLGSSASKCEVAQDSPAGFGQQEPVRFQEVNQSI</sequence>
<accession>A0A673IYN9</accession>
<evidence type="ECO:0000313" key="3">
    <source>
        <dbReference type="Ensembl" id="ENSSRHP00000042761.1"/>
    </source>
</evidence>
<dbReference type="AlphaFoldDB" id="A0A673IYN9"/>
<dbReference type="GeneID" id="107754931"/>
<organism evidence="3 4">
    <name type="scientific">Sinocyclocheilus rhinocerous</name>
    <dbReference type="NCBI Taxonomy" id="307959"/>
    <lineage>
        <taxon>Eukaryota</taxon>
        <taxon>Metazoa</taxon>
        <taxon>Chordata</taxon>
        <taxon>Craniata</taxon>
        <taxon>Vertebrata</taxon>
        <taxon>Euteleostomi</taxon>
        <taxon>Actinopterygii</taxon>
        <taxon>Neopterygii</taxon>
        <taxon>Teleostei</taxon>
        <taxon>Ostariophysi</taxon>
        <taxon>Cypriniformes</taxon>
        <taxon>Cyprinidae</taxon>
        <taxon>Cyprininae</taxon>
        <taxon>Sinocyclocheilus</taxon>
    </lineage>
</organism>
<feature type="signal peptide" evidence="2">
    <location>
        <begin position="1"/>
        <end position="20"/>
    </location>
</feature>
<feature type="region of interest" description="Disordered" evidence="1">
    <location>
        <begin position="466"/>
        <end position="544"/>
    </location>
</feature>
<feature type="region of interest" description="Disordered" evidence="1">
    <location>
        <begin position="657"/>
        <end position="685"/>
    </location>
</feature>
<gene>
    <name evidence="3" type="primary">zgc:175136</name>
</gene>
<name>A0A673IYN9_9TELE</name>
<feature type="region of interest" description="Disordered" evidence="1">
    <location>
        <begin position="217"/>
        <end position="253"/>
    </location>
</feature>
<keyword evidence="4" id="KW-1185">Reference proteome</keyword>
<dbReference type="KEGG" id="srx:107754931"/>
<dbReference type="Proteomes" id="UP000472270">
    <property type="component" value="Unassembled WGS sequence"/>
</dbReference>
<dbReference type="OrthoDB" id="8919729at2759"/>
<evidence type="ECO:0000256" key="2">
    <source>
        <dbReference type="SAM" id="SignalP"/>
    </source>
</evidence>
<feature type="compositionally biased region" description="Low complexity" evidence="1">
    <location>
        <begin position="233"/>
        <end position="249"/>
    </location>
</feature>
<reference evidence="3" key="1">
    <citation type="submission" date="2025-08" db="UniProtKB">
        <authorList>
            <consortium name="Ensembl"/>
        </authorList>
    </citation>
    <scope>IDENTIFICATION</scope>
</reference>
<dbReference type="Ensembl" id="ENSSRHT00000043971.1">
    <property type="protein sequence ID" value="ENSSRHP00000042761.1"/>
    <property type="gene ID" value="ENSSRHG00000021645.1"/>
</dbReference>
<feature type="chain" id="PRO_5025468287" evidence="2">
    <location>
        <begin position="21"/>
        <end position="697"/>
    </location>
</feature>
<feature type="region of interest" description="Disordered" evidence="1">
    <location>
        <begin position="59"/>
        <end position="78"/>
    </location>
</feature>
<feature type="region of interest" description="Disordered" evidence="1">
    <location>
        <begin position="86"/>
        <end position="127"/>
    </location>
</feature>
<protein>
    <submittedName>
        <fullName evidence="3">Uncharacterized LOC107754931</fullName>
    </submittedName>
</protein>
<feature type="compositionally biased region" description="Polar residues" evidence="1">
    <location>
        <begin position="597"/>
        <end position="617"/>
    </location>
</feature>
<feature type="region of interest" description="Disordered" evidence="1">
    <location>
        <begin position="164"/>
        <end position="185"/>
    </location>
</feature>
<feature type="compositionally biased region" description="Polar residues" evidence="1">
    <location>
        <begin position="223"/>
        <end position="232"/>
    </location>
</feature>
<feature type="compositionally biased region" description="Polar residues" evidence="1">
    <location>
        <begin position="495"/>
        <end position="526"/>
    </location>
</feature>
<feature type="region of interest" description="Disordered" evidence="1">
    <location>
        <begin position="585"/>
        <end position="617"/>
    </location>
</feature>
<evidence type="ECO:0000313" key="4">
    <source>
        <dbReference type="Proteomes" id="UP000472270"/>
    </source>
</evidence>
<feature type="compositionally biased region" description="Basic and acidic residues" evidence="1">
    <location>
        <begin position="364"/>
        <end position="381"/>
    </location>
</feature>
<keyword evidence="2" id="KW-0732">Signal</keyword>
<evidence type="ECO:0000256" key="1">
    <source>
        <dbReference type="SAM" id="MobiDB-lite"/>
    </source>
</evidence>
<feature type="compositionally biased region" description="Polar residues" evidence="1">
    <location>
        <begin position="657"/>
        <end position="670"/>
    </location>
</feature>
<proteinExistence type="predicted"/>
<reference evidence="3" key="2">
    <citation type="submission" date="2025-09" db="UniProtKB">
        <authorList>
            <consortium name="Ensembl"/>
        </authorList>
    </citation>
    <scope>IDENTIFICATION</scope>
</reference>
<feature type="region of interest" description="Disordered" evidence="1">
    <location>
        <begin position="344"/>
        <end position="389"/>
    </location>
</feature>